<dbReference type="EC" id="1.11.1.9" evidence="2"/>
<dbReference type="GO" id="GO:0005737">
    <property type="term" value="C:cytoplasm"/>
    <property type="evidence" value="ECO:0007669"/>
    <property type="project" value="TreeGrafter"/>
</dbReference>
<evidence type="ECO:0000256" key="7">
    <source>
        <dbReference type="ARBA" id="ARBA00035808"/>
    </source>
</evidence>
<keyword evidence="10" id="KW-1185">Reference proteome</keyword>
<evidence type="ECO:0000256" key="1">
    <source>
        <dbReference type="ARBA" id="ARBA00000217"/>
    </source>
</evidence>
<dbReference type="CDD" id="cd03419">
    <property type="entry name" value="GRX_GRXh_1_2_like"/>
    <property type="match status" value="1"/>
</dbReference>
<evidence type="ECO:0000256" key="6">
    <source>
        <dbReference type="ARBA" id="ARBA00023284"/>
    </source>
</evidence>
<dbReference type="InterPro" id="IPR036249">
    <property type="entry name" value="Thioredoxin-like_sf"/>
</dbReference>
<name>A0A0D7B6G2_9AGAR</name>
<evidence type="ECO:0000256" key="4">
    <source>
        <dbReference type="ARBA" id="ARBA00022982"/>
    </source>
</evidence>
<dbReference type="STRING" id="1314674.A0A0D7B6G2"/>
<dbReference type="AlphaFoldDB" id="A0A0D7B6G2"/>
<dbReference type="PANTHER" id="PTHR45694">
    <property type="entry name" value="GLUTAREDOXIN 2"/>
    <property type="match status" value="1"/>
</dbReference>
<organism evidence="9 10">
    <name type="scientific">Cylindrobasidium torrendii FP15055 ss-10</name>
    <dbReference type="NCBI Taxonomy" id="1314674"/>
    <lineage>
        <taxon>Eukaryota</taxon>
        <taxon>Fungi</taxon>
        <taxon>Dikarya</taxon>
        <taxon>Basidiomycota</taxon>
        <taxon>Agaricomycotina</taxon>
        <taxon>Agaricomycetes</taxon>
        <taxon>Agaricomycetidae</taxon>
        <taxon>Agaricales</taxon>
        <taxon>Marasmiineae</taxon>
        <taxon>Physalacriaceae</taxon>
        <taxon>Cylindrobasidium</taxon>
    </lineage>
</organism>
<dbReference type="SUPFAM" id="SSF52833">
    <property type="entry name" value="Thioredoxin-like"/>
    <property type="match status" value="1"/>
</dbReference>
<dbReference type="GO" id="GO:0015038">
    <property type="term" value="F:glutathione disulfide oxidoreductase activity"/>
    <property type="evidence" value="ECO:0007669"/>
    <property type="project" value="TreeGrafter"/>
</dbReference>
<keyword evidence="3" id="KW-0813">Transport</keyword>
<dbReference type="NCBIfam" id="TIGR02180">
    <property type="entry name" value="GRX_euk"/>
    <property type="match status" value="1"/>
</dbReference>
<dbReference type="GO" id="GO:0004602">
    <property type="term" value="F:glutathione peroxidase activity"/>
    <property type="evidence" value="ECO:0007669"/>
    <property type="project" value="UniProtKB-EC"/>
</dbReference>
<feature type="domain" description="Glutaredoxin" evidence="8">
    <location>
        <begin position="45"/>
        <end position="108"/>
    </location>
</feature>
<evidence type="ECO:0000259" key="8">
    <source>
        <dbReference type="Pfam" id="PF00462"/>
    </source>
</evidence>
<gene>
    <name evidence="9" type="ORF">CYLTODRAFT_356294</name>
</gene>
<evidence type="ECO:0000256" key="5">
    <source>
        <dbReference type="ARBA" id="ARBA00023157"/>
    </source>
</evidence>
<dbReference type="InterPro" id="IPR002109">
    <property type="entry name" value="Glutaredoxin"/>
</dbReference>
<keyword evidence="4" id="KW-0249">Electron transport</keyword>
<dbReference type="Gene3D" id="3.40.30.10">
    <property type="entry name" value="Glutaredoxin"/>
    <property type="match status" value="1"/>
</dbReference>
<dbReference type="InterPro" id="IPR011767">
    <property type="entry name" value="GLR_AS"/>
</dbReference>
<dbReference type="InterPro" id="IPR014025">
    <property type="entry name" value="Glutaredoxin_subgr"/>
</dbReference>
<dbReference type="Pfam" id="PF00462">
    <property type="entry name" value="Glutaredoxin"/>
    <property type="match status" value="1"/>
</dbReference>
<dbReference type="PROSITE" id="PS00195">
    <property type="entry name" value="GLUTAREDOXIN_1"/>
    <property type="match status" value="1"/>
</dbReference>
<dbReference type="PANTHER" id="PTHR45694:SF18">
    <property type="entry name" value="GLUTAREDOXIN-1-RELATED"/>
    <property type="match status" value="1"/>
</dbReference>
<dbReference type="OrthoDB" id="418495at2759"/>
<evidence type="ECO:0000256" key="3">
    <source>
        <dbReference type="ARBA" id="ARBA00022448"/>
    </source>
</evidence>
<evidence type="ECO:0000313" key="10">
    <source>
        <dbReference type="Proteomes" id="UP000054007"/>
    </source>
</evidence>
<dbReference type="InterPro" id="IPR011899">
    <property type="entry name" value="Glutaredoxin_euk/vir"/>
</dbReference>
<keyword evidence="6" id="KW-0676">Redox-active center</keyword>
<protein>
    <recommendedName>
        <fullName evidence="2">glutathione peroxidase</fullName>
        <ecNumber evidence="2">1.11.1.9</ecNumber>
    </recommendedName>
</protein>
<keyword evidence="5" id="KW-1015">Disulfide bond</keyword>
<sequence>MFGRLSGISRYFSSAGGSSSAGSQNQQILTAVKDLVEETVTSNRVAIFSKSYCPYCTQAKTLFKEKYPDAQTTVIELDERDDGGHIQDYLAEKTGQYTVPNVFINSTHLGGCDDTLAAFRSGKLATMLKSA</sequence>
<accession>A0A0D7B6G2</accession>
<dbReference type="PRINTS" id="PR00160">
    <property type="entry name" value="GLUTAREDOXIN"/>
</dbReference>
<dbReference type="Proteomes" id="UP000054007">
    <property type="component" value="Unassembled WGS sequence"/>
</dbReference>
<reference evidence="9 10" key="1">
    <citation type="journal article" date="2015" name="Fungal Genet. Biol.">
        <title>Evolution of novel wood decay mechanisms in Agaricales revealed by the genome sequences of Fistulina hepatica and Cylindrobasidium torrendii.</title>
        <authorList>
            <person name="Floudas D."/>
            <person name="Held B.W."/>
            <person name="Riley R."/>
            <person name="Nagy L.G."/>
            <person name="Koehler G."/>
            <person name="Ransdell A.S."/>
            <person name="Younus H."/>
            <person name="Chow J."/>
            <person name="Chiniquy J."/>
            <person name="Lipzen A."/>
            <person name="Tritt A."/>
            <person name="Sun H."/>
            <person name="Haridas S."/>
            <person name="LaButti K."/>
            <person name="Ohm R.A."/>
            <person name="Kues U."/>
            <person name="Blanchette R.A."/>
            <person name="Grigoriev I.V."/>
            <person name="Minto R.E."/>
            <person name="Hibbett D.S."/>
        </authorList>
    </citation>
    <scope>NUCLEOTIDE SEQUENCE [LARGE SCALE GENOMIC DNA]</scope>
    <source>
        <strain evidence="9 10">FP15055 ss-10</strain>
    </source>
</reference>
<dbReference type="GO" id="GO:0004364">
    <property type="term" value="F:glutathione transferase activity"/>
    <property type="evidence" value="ECO:0007669"/>
    <property type="project" value="UniProtKB-EC"/>
</dbReference>
<dbReference type="PROSITE" id="PS51354">
    <property type="entry name" value="GLUTAREDOXIN_2"/>
    <property type="match status" value="1"/>
</dbReference>
<dbReference type="GO" id="GO:0034599">
    <property type="term" value="P:cellular response to oxidative stress"/>
    <property type="evidence" value="ECO:0007669"/>
    <property type="project" value="TreeGrafter"/>
</dbReference>
<dbReference type="EMBL" id="KN880578">
    <property type="protein sequence ID" value="KIY65754.1"/>
    <property type="molecule type" value="Genomic_DNA"/>
</dbReference>
<comment type="catalytic activity">
    <reaction evidence="1">
        <text>2 glutathione + H2O2 = glutathione disulfide + 2 H2O</text>
        <dbReference type="Rhea" id="RHEA:16833"/>
        <dbReference type="ChEBI" id="CHEBI:15377"/>
        <dbReference type="ChEBI" id="CHEBI:16240"/>
        <dbReference type="ChEBI" id="CHEBI:57925"/>
        <dbReference type="ChEBI" id="CHEBI:58297"/>
        <dbReference type="EC" id="1.11.1.9"/>
    </reaction>
</comment>
<evidence type="ECO:0000256" key="2">
    <source>
        <dbReference type="ARBA" id="ARBA00012310"/>
    </source>
</evidence>
<comment type="catalytic activity">
    <reaction evidence="7">
        <text>1-chloro-2,4-dinitrobenzene + glutathione = 2,4-dinitrophenyl-S-glutathione + chloride + H(+)</text>
        <dbReference type="Rhea" id="RHEA:51220"/>
        <dbReference type="ChEBI" id="CHEBI:15378"/>
        <dbReference type="ChEBI" id="CHEBI:17996"/>
        <dbReference type="ChEBI" id="CHEBI:34718"/>
        <dbReference type="ChEBI" id="CHEBI:57925"/>
        <dbReference type="ChEBI" id="CHEBI:133977"/>
        <dbReference type="EC" id="2.5.1.18"/>
    </reaction>
</comment>
<dbReference type="FunFam" id="3.40.30.10:FF:000026">
    <property type="entry name" value="Glutaredoxin 2"/>
    <property type="match status" value="1"/>
</dbReference>
<evidence type="ECO:0000313" key="9">
    <source>
        <dbReference type="EMBL" id="KIY65754.1"/>
    </source>
</evidence>
<proteinExistence type="predicted"/>